<keyword evidence="1" id="KW-0812">Transmembrane</keyword>
<evidence type="ECO:0000313" key="3">
    <source>
        <dbReference type="Proteomes" id="UP000267187"/>
    </source>
</evidence>
<keyword evidence="1" id="KW-1133">Transmembrane helix</keyword>
<comment type="caution">
    <text evidence="2">The sequence shown here is derived from an EMBL/GenBank/DDBJ whole genome shotgun (WGS) entry which is preliminary data.</text>
</comment>
<keyword evidence="1" id="KW-0472">Membrane</keyword>
<gene>
    <name evidence="2" type="ORF">DFR27_1509</name>
</gene>
<feature type="transmembrane region" description="Helical" evidence="1">
    <location>
        <begin position="20"/>
        <end position="52"/>
    </location>
</feature>
<evidence type="ECO:0000256" key="1">
    <source>
        <dbReference type="SAM" id="Phobius"/>
    </source>
</evidence>
<reference evidence="2 3" key="1">
    <citation type="submission" date="2018-10" db="EMBL/GenBank/DDBJ databases">
        <title>Genomic Encyclopedia of Type Strains, Phase IV (KMG-IV): sequencing the most valuable type-strain genomes for metagenomic binning, comparative biology and taxonomic classification.</title>
        <authorList>
            <person name="Goeker M."/>
        </authorList>
    </citation>
    <scope>NUCLEOTIDE SEQUENCE [LARGE SCALE GENOMIC DNA]</scope>
    <source>
        <strain evidence="2 3">DSM 25080</strain>
    </source>
</reference>
<keyword evidence="3" id="KW-1185">Reference proteome</keyword>
<name>A0A3M0A6C3_9GAMM</name>
<dbReference type="EMBL" id="REFJ01000003">
    <property type="protein sequence ID" value="RMA80146.1"/>
    <property type="molecule type" value="Genomic_DNA"/>
</dbReference>
<dbReference type="Pfam" id="PF17319">
    <property type="entry name" value="DUF5362"/>
    <property type="match status" value="1"/>
</dbReference>
<dbReference type="AlphaFoldDB" id="A0A3M0A6C3"/>
<protein>
    <recommendedName>
        <fullName evidence="4">Transmembrane protein</fullName>
    </recommendedName>
</protein>
<organism evidence="2 3">
    <name type="scientific">Umboniibacter marinipuniceus</name>
    <dbReference type="NCBI Taxonomy" id="569599"/>
    <lineage>
        <taxon>Bacteria</taxon>
        <taxon>Pseudomonadati</taxon>
        <taxon>Pseudomonadota</taxon>
        <taxon>Gammaproteobacteria</taxon>
        <taxon>Cellvibrionales</taxon>
        <taxon>Cellvibrionaceae</taxon>
        <taxon>Umboniibacter</taxon>
    </lineage>
</organism>
<evidence type="ECO:0000313" key="2">
    <source>
        <dbReference type="EMBL" id="RMA80146.1"/>
    </source>
</evidence>
<sequence length="117" mass="12729">MDLQALSSPLYSARGWLKFIGVMFIINGVLTALSIFGILIAWVPIWLGILLFQIASAAEQAFLTQSEAEFLKSQTKLKTYFTITGVLMLIGLIFMVLFLGLGGLAVISQLASNPKGF</sequence>
<dbReference type="RefSeq" id="WP_121876827.1">
    <property type="nucleotide sequence ID" value="NZ_REFJ01000003.1"/>
</dbReference>
<proteinExistence type="predicted"/>
<dbReference type="InterPro" id="IPR035287">
    <property type="entry name" value="DUF5362"/>
</dbReference>
<dbReference type="OrthoDB" id="5953468at2"/>
<dbReference type="Proteomes" id="UP000267187">
    <property type="component" value="Unassembled WGS sequence"/>
</dbReference>
<accession>A0A3M0A6C3</accession>
<evidence type="ECO:0008006" key="4">
    <source>
        <dbReference type="Google" id="ProtNLM"/>
    </source>
</evidence>
<feature type="transmembrane region" description="Helical" evidence="1">
    <location>
        <begin position="80"/>
        <end position="107"/>
    </location>
</feature>